<evidence type="ECO:0008006" key="4">
    <source>
        <dbReference type="Google" id="ProtNLM"/>
    </source>
</evidence>
<sequence>MGIFSVKKKVVVNTTVQRVFEETSIPDSPKSGIIKGIMAGDDLVEYMLEQTSGSLGIRADVGYNWAKSNDYFWGMPQSKILSGIDARQIVAQTIARSEGPITTYYNNYGALNSIHWAYTECIRLWQWNPITNRLPGLEAGRGQVFLYDAVPYYSQDTLDWNKDVFTLGLLENWGFSPLSGVTPSRPYNTVGGMGQYANQSPYKQSADGTDYVLITYEWKDANGIIQKGTHRLNMTMDLEADYHQVRFRRNNGTVGFFTYKQGSGTYPDIDGVFTIKYEAAGTYYPWAYFHFNKLPAQAQGAKAFWDCKKWCRYLGADYEKLMDTVQLDPNLQDVQQSILFMGVNPGSEEQYDQNYLFEYCAWLYHNGIRQRQKAQGLPDKFGDYSNALDQVITIQDKHFGMDFSYSGIKFERKTGKVAPVGKFTGKQLTAENSSGLLSTIQPAYRYQKQVLDAVYEEVTIFNPQLHYRVTHKKGHVAGPGAKELLFPLDKAIVDQLSVRGKEKLLARALHMCVNTLTIIKAPWYSSNFFKIILIAVAIVVTVFTLGQAWQTIMAAAALGATALAITVLQMIVTAIAIDYGVKLFVKTVGAELGLLAAVLLMAVSAYGMSTEATWSENLMAISSNMAKTASQDFQAEMAQLMKDISAELATFDDMMAELDDTAKELGLGKTPLLGPLDVMHMSPAIIPGETPGDFFQRTIHTGNIGAASLDVAQHFVATKLTLPEINETINEVNGYGVSV</sequence>
<keyword evidence="1" id="KW-1133">Transmembrane helix</keyword>
<reference evidence="2 3" key="1">
    <citation type="journal article" date="2021" name="MSphere">
        <title>A Novel N4-Like Bacteriophage Isolated from a Wastewater Source in South India with Activity against Several Multidrug-Resistant Clinical Pseudomonas aeruginosa Isolates.</title>
        <authorList>
            <person name="Menon N.D."/>
            <person name="Kumar M.S."/>
            <person name="Satheesh Babu T.G."/>
            <person name="Bose S."/>
            <person name="Vijayakumar G."/>
            <person name="Baswe M."/>
            <person name="Chatterjee M."/>
            <person name="D'Silva J.R."/>
            <person name="Shetty K."/>
            <person name="Haripriyan J."/>
            <person name="Kumar A."/>
            <person name="Nair S."/>
            <person name="Somanath P."/>
            <person name="Nair B.G."/>
            <person name="Nizet V."/>
            <person name="Kumar G.B."/>
        </authorList>
    </citation>
    <scope>NUCLEOTIDE SEQUENCE [LARGE SCALE GENOMIC DNA]</scope>
</reference>
<feature type="transmembrane region" description="Helical" evidence="1">
    <location>
        <begin position="552"/>
        <end position="576"/>
    </location>
</feature>
<dbReference type="EMBL" id="MT416090">
    <property type="protein sequence ID" value="QKE55970.1"/>
    <property type="molecule type" value="Genomic_DNA"/>
</dbReference>
<gene>
    <name evidence="2" type="ORF">AMP2_gp022</name>
</gene>
<keyword evidence="1" id="KW-0812">Transmembrane</keyword>
<feature type="transmembrane region" description="Helical" evidence="1">
    <location>
        <begin position="528"/>
        <end position="546"/>
    </location>
</feature>
<feature type="transmembrane region" description="Helical" evidence="1">
    <location>
        <begin position="588"/>
        <end position="608"/>
    </location>
</feature>
<protein>
    <recommendedName>
        <fullName evidence="4">N4 gp53-like protein</fullName>
    </recommendedName>
</protein>
<keyword evidence="1" id="KW-0472">Membrane</keyword>
<evidence type="ECO:0000256" key="1">
    <source>
        <dbReference type="SAM" id="Phobius"/>
    </source>
</evidence>
<organism evidence="2 3">
    <name type="scientific">Pseudomonas phage vB_Pae_AM.P2</name>
    <dbReference type="NCBI Taxonomy" id="2731695"/>
    <lineage>
        <taxon>Viruses</taxon>
        <taxon>Duplodnaviria</taxon>
        <taxon>Heunggongvirae</taxon>
        <taxon>Uroviricota</taxon>
        <taxon>Caudoviricetes</taxon>
        <taxon>Schitoviridae</taxon>
        <taxon>Migulavirinae</taxon>
        <taxon>Luzseptimavirus</taxon>
        <taxon>Luzseptimavirus KPP21</taxon>
    </lineage>
</organism>
<evidence type="ECO:0000313" key="2">
    <source>
        <dbReference type="EMBL" id="QKE55970.1"/>
    </source>
</evidence>
<accession>A0A7S6B6G7</accession>
<name>A0A7S6B6G7_9CAUD</name>
<dbReference type="Proteomes" id="UP000595519">
    <property type="component" value="Segment"/>
</dbReference>
<proteinExistence type="predicted"/>
<evidence type="ECO:0000313" key="3">
    <source>
        <dbReference type="Proteomes" id="UP000595519"/>
    </source>
</evidence>